<proteinExistence type="predicted"/>
<feature type="compositionally biased region" description="Polar residues" evidence="1">
    <location>
        <begin position="1"/>
        <end position="15"/>
    </location>
</feature>
<dbReference type="InParanoid" id="A0A543AXW3"/>
<gene>
    <name evidence="2" type="ORF">FB566_2952</name>
</gene>
<accession>A0A543AXW3</accession>
<dbReference type="AlphaFoldDB" id="A0A543AXW3"/>
<dbReference type="Proteomes" id="UP000317043">
    <property type="component" value="Unassembled WGS sequence"/>
</dbReference>
<comment type="caution">
    <text evidence="2">The sequence shown here is derived from an EMBL/GenBank/DDBJ whole genome shotgun (WGS) entry which is preliminary data.</text>
</comment>
<feature type="region of interest" description="Disordered" evidence="1">
    <location>
        <begin position="1"/>
        <end position="35"/>
    </location>
</feature>
<feature type="compositionally biased region" description="Basic and acidic residues" evidence="1">
    <location>
        <begin position="47"/>
        <end position="62"/>
    </location>
</feature>
<protein>
    <submittedName>
        <fullName evidence="2">Uncharacterized protein</fullName>
    </submittedName>
</protein>
<evidence type="ECO:0000256" key="1">
    <source>
        <dbReference type="SAM" id="MobiDB-lite"/>
    </source>
</evidence>
<sequence length="62" mass="7329">MSARSRNLIHTNGPQCHNRPIWSRTNDHQPDGVDTMTIDAAQPMAVSRDEWQTRRDRRHDEY</sequence>
<feature type="region of interest" description="Disordered" evidence="1">
    <location>
        <begin position="43"/>
        <end position="62"/>
    </location>
</feature>
<evidence type="ECO:0000313" key="2">
    <source>
        <dbReference type="EMBL" id="TQL77393.1"/>
    </source>
</evidence>
<reference evidence="2 3" key="1">
    <citation type="submission" date="2019-06" db="EMBL/GenBank/DDBJ databases">
        <title>Sequencing the genomes of 1000 actinobacteria strains.</title>
        <authorList>
            <person name="Klenk H.-P."/>
        </authorList>
    </citation>
    <scope>NUCLEOTIDE SEQUENCE [LARGE SCALE GENOMIC DNA]</scope>
    <source>
        <strain evidence="2 3">DSM 45928</strain>
    </source>
</reference>
<name>A0A543AXW3_9ACTN</name>
<keyword evidence="3" id="KW-1185">Reference proteome</keyword>
<evidence type="ECO:0000313" key="3">
    <source>
        <dbReference type="Proteomes" id="UP000317043"/>
    </source>
</evidence>
<organism evidence="2 3">
    <name type="scientific">Stackebrandtia endophytica</name>
    <dbReference type="NCBI Taxonomy" id="1496996"/>
    <lineage>
        <taxon>Bacteria</taxon>
        <taxon>Bacillati</taxon>
        <taxon>Actinomycetota</taxon>
        <taxon>Actinomycetes</taxon>
        <taxon>Glycomycetales</taxon>
        <taxon>Glycomycetaceae</taxon>
        <taxon>Stackebrandtia</taxon>
    </lineage>
</organism>
<dbReference type="EMBL" id="VFOW01000001">
    <property type="protein sequence ID" value="TQL77393.1"/>
    <property type="molecule type" value="Genomic_DNA"/>
</dbReference>